<dbReference type="RefSeq" id="WP_110504712.1">
    <property type="nucleotide sequence ID" value="NZ_JAUSSW010000002.1"/>
</dbReference>
<proteinExistence type="predicted"/>
<protein>
    <recommendedName>
        <fullName evidence="4">Tetratricopeptide repeat protein</fullName>
    </recommendedName>
</protein>
<reference evidence="2 3" key="1">
    <citation type="submission" date="2023-07" db="EMBL/GenBank/DDBJ databases">
        <title>Sorghum-associated microbial communities from plants grown in Nebraska, USA.</title>
        <authorList>
            <person name="Schachtman D."/>
        </authorList>
    </citation>
    <scope>NUCLEOTIDE SEQUENCE [LARGE SCALE GENOMIC DNA]</scope>
    <source>
        <strain evidence="2 3">CC523</strain>
    </source>
</reference>
<feature type="compositionally biased region" description="Basic and acidic residues" evidence="1">
    <location>
        <begin position="168"/>
        <end position="180"/>
    </location>
</feature>
<feature type="compositionally biased region" description="Basic and acidic residues" evidence="1">
    <location>
        <begin position="204"/>
        <end position="227"/>
    </location>
</feature>
<accession>A0ABT9TJ48</accession>
<sequence length="236" mass="24725">MTAMNPRRRNRRLALWSAPFALLALAVAAKLLSVGILGGAAESSFTAGKQGGVAQAASWLGVANVLEPHKAPFASGDAKVLAGDFAAARADFEAALRAGGGVDECRIRVNLVLSVEKLADSAPDPQAKDRLVREALAVIDAAPAQCQQPGPANAAGEGDALAAAKDRLNGQKDRGDESKDNAPQQSTPQSSAPPQDKQLQQLEESARKAQLERGEGQERDEYLRGPDDSTGVEKPW</sequence>
<feature type="region of interest" description="Disordered" evidence="1">
    <location>
        <begin position="168"/>
        <end position="236"/>
    </location>
</feature>
<comment type="caution">
    <text evidence="2">The sequence shown here is derived from an EMBL/GenBank/DDBJ whole genome shotgun (WGS) entry which is preliminary data.</text>
</comment>
<evidence type="ECO:0000313" key="2">
    <source>
        <dbReference type="EMBL" id="MDQ0101460.1"/>
    </source>
</evidence>
<dbReference type="Proteomes" id="UP001244563">
    <property type="component" value="Unassembled WGS sequence"/>
</dbReference>
<dbReference type="EMBL" id="JAUSSW010000002">
    <property type="protein sequence ID" value="MDQ0101460.1"/>
    <property type="molecule type" value="Genomic_DNA"/>
</dbReference>
<evidence type="ECO:0008006" key="4">
    <source>
        <dbReference type="Google" id="ProtNLM"/>
    </source>
</evidence>
<name>A0ABT9TJ48_PAENI</name>
<keyword evidence="3" id="KW-1185">Reference proteome</keyword>
<feature type="compositionally biased region" description="Low complexity" evidence="1">
    <location>
        <begin position="182"/>
        <end position="195"/>
    </location>
</feature>
<evidence type="ECO:0000313" key="3">
    <source>
        <dbReference type="Proteomes" id="UP001244563"/>
    </source>
</evidence>
<organism evidence="2 3">
    <name type="scientific">Paenarthrobacter nicotinovorans</name>
    <name type="common">Arthrobacter nicotinovorans</name>
    <dbReference type="NCBI Taxonomy" id="29320"/>
    <lineage>
        <taxon>Bacteria</taxon>
        <taxon>Bacillati</taxon>
        <taxon>Actinomycetota</taxon>
        <taxon>Actinomycetes</taxon>
        <taxon>Micrococcales</taxon>
        <taxon>Micrococcaceae</taxon>
        <taxon>Paenarthrobacter</taxon>
    </lineage>
</organism>
<gene>
    <name evidence="2" type="ORF">J2T10_001093</name>
</gene>
<evidence type="ECO:0000256" key="1">
    <source>
        <dbReference type="SAM" id="MobiDB-lite"/>
    </source>
</evidence>